<gene>
    <name evidence="2" type="ORF">MAIT1_04334</name>
</gene>
<feature type="compositionally biased region" description="Polar residues" evidence="1">
    <location>
        <begin position="1"/>
        <end position="11"/>
    </location>
</feature>
<reference evidence="2 3" key="1">
    <citation type="journal article" date="2016" name="BMC Genomics">
        <title>Combined genomic and structural analyses of a cultured magnetotactic bacterium reveals its niche adaptation to a dynamic environment.</title>
        <authorList>
            <person name="Araujo A.C."/>
            <person name="Morillo V."/>
            <person name="Cypriano J."/>
            <person name="Teixeira L.C."/>
            <person name="Leao P."/>
            <person name="Lyra S."/>
            <person name="Almeida L.G."/>
            <person name="Bazylinski D.A."/>
            <person name="Vasconcellos A.T."/>
            <person name="Abreu F."/>
            <person name="Lins U."/>
        </authorList>
    </citation>
    <scope>NUCLEOTIDE SEQUENCE [LARGE SCALE GENOMIC DNA]</scope>
    <source>
        <strain evidence="2 3">IT-1</strain>
    </source>
</reference>
<sequence length="156" mass="17043">MDMRQPTNAVWQEQRRQKAKQWARGHLRGAFSEQQRQARRWKAAQDAQAASPSDADGAAATGAPLAQGWSVSGVDRFTWRNRDTRGGVADVEAGVDVSDQRFSAQWRTGDMRIQGDVEAGEGASLEASYSLGANMSLNTRLHSEGDAVSINYSSPF</sequence>
<feature type="compositionally biased region" description="Low complexity" evidence="1">
    <location>
        <begin position="44"/>
        <end position="65"/>
    </location>
</feature>
<evidence type="ECO:0000256" key="1">
    <source>
        <dbReference type="SAM" id="MobiDB-lite"/>
    </source>
</evidence>
<feature type="region of interest" description="Disordered" evidence="1">
    <location>
        <begin position="1"/>
        <end position="65"/>
    </location>
</feature>
<proteinExistence type="predicted"/>
<dbReference type="Proteomes" id="UP000194003">
    <property type="component" value="Unassembled WGS sequence"/>
</dbReference>
<dbReference type="EMBL" id="LVJN01000019">
    <property type="protein sequence ID" value="OSM04420.1"/>
    <property type="molecule type" value="Genomic_DNA"/>
</dbReference>
<evidence type="ECO:0000313" key="2">
    <source>
        <dbReference type="EMBL" id="OSM04420.1"/>
    </source>
</evidence>
<dbReference type="AlphaFoldDB" id="A0A1Y2K4W4"/>
<name>A0A1Y2K4W4_9PROT</name>
<accession>A0A1Y2K4W4</accession>
<comment type="caution">
    <text evidence="2">The sequence shown here is derived from an EMBL/GenBank/DDBJ whole genome shotgun (WGS) entry which is preliminary data.</text>
</comment>
<evidence type="ECO:0000313" key="3">
    <source>
        <dbReference type="Proteomes" id="UP000194003"/>
    </source>
</evidence>
<protein>
    <submittedName>
        <fullName evidence="2">Uncharacterized protein</fullName>
    </submittedName>
</protein>
<feature type="compositionally biased region" description="Basic residues" evidence="1">
    <location>
        <begin position="17"/>
        <end position="27"/>
    </location>
</feature>
<organism evidence="2 3">
    <name type="scientific">Magnetofaba australis IT-1</name>
    <dbReference type="NCBI Taxonomy" id="1434232"/>
    <lineage>
        <taxon>Bacteria</taxon>
        <taxon>Pseudomonadati</taxon>
        <taxon>Pseudomonadota</taxon>
        <taxon>Magnetococcia</taxon>
        <taxon>Magnetococcales</taxon>
        <taxon>Magnetococcaceae</taxon>
        <taxon>Magnetofaba</taxon>
    </lineage>
</organism>
<keyword evidence="3" id="KW-1185">Reference proteome</keyword>